<gene>
    <name evidence="3" type="primary">ASL2</name>
    <name evidence="3" type="ORF">EVAR_5460_1</name>
</gene>
<protein>
    <submittedName>
        <fullName evidence="3">Argininosuccinate lyase</fullName>
    </submittedName>
</protein>
<dbReference type="OrthoDB" id="2561043at2759"/>
<dbReference type="Gene3D" id="1.20.200.10">
    <property type="entry name" value="Fumarase/aspartase (Central domain)"/>
    <property type="match status" value="1"/>
</dbReference>
<name>A0A4C1TBB7_EUMVA</name>
<comment type="similarity">
    <text evidence="1">Belongs to the lyase 1 family. Argininosuccinate lyase subfamily.</text>
</comment>
<dbReference type="GO" id="GO:0004056">
    <property type="term" value="F:argininosuccinate lyase activity"/>
    <property type="evidence" value="ECO:0007669"/>
    <property type="project" value="InterPro"/>
</dbReference>
<proteinExistence type="inferred from homology"/>
<evidence type="ECO:0000256" key="1">
    <source>
        <dbReference type="ARBA" id="ARBA00010755"/>
    </source>
</evidence>
<dbReference type="PRINTS" id="PR00145">
    <property type="entry name" value="ARGSUCLYASE"/>
</dbReference>
<dbReference type="GO" id="GO:0005829">
    <property type="term" value="C:cytosol"/>
    <property type="evidence" value="ECO:0007669"/>
    <property type="project" value="TreeGrafter"/>
</dbReference>
<keyword evidence="4" id="KW-1185">Reference proteome</keyword>
<dbReference type="PRINTS" id="PR00149">
    <property type="entry name" value="FUMRATELYASE"/>
</dbReference>
<comment type="caution">
    <text evidence="3">The sequence shown here is derived from an EMBL/GenBank/DDBJ whole genome shotgun (WGS) entry which is preliminary data.</text>
</comment>
<dbReference type="InterPro" id="IPR000362">
    <property type="entry name" value="Fumarate_lyase_fam"/>
</dbReference>
<dbReference type="InterPro" id="IPR024083">
    <property type="entry name" value="Fumarase/histidase_N"/>
</dbReference>
<dbReference type="SUPFAM" id="SSF48557">
    <property type="entry name" value="L-aspartase-like"/>
    <property type="match status" value="1"/>
</dbReference>
<accession>A0A4C1TBB7</accession>
<evidence type="ECO:0000313" key="4">
    <source>
        <dbReference type="Proteomes" id="UP000299102"/>
    </source>
</evidence>
<dbReference type="PANTHER" id="PTHR43814">
    <property type="entry name" value="ARGININOSUCCINATE LYASE"/>
    <property type="match status" value="1"/>
</dbReference>
<dbReference type="STRING" id="151549.A0A4C1TBB7"/>
<keyword evidence="3" id="KW-0456">Lyase</keyword>
<dbReference type="InterPro" id="IPR008948">
    <property type="entry name" value="L-Aspartase-like"/>
</dbReference>
<sequence length="353" mass="40913">MSSFKESKYKLWGGCFKEGPSDVMRRLNDSLPVDCRLYQEDVQQSREWARALHDAELLSRDDFDSIRRGLEEVSADIQKTLAQHKRLDDPEEDIHSVVERRLTEYAGDAALRLHTGRSRNDQSATDTRLWMLHALPRFTFLLTELIETLLRRAERELDIIIPGYTHLQRAQPVRWSHFLLSQGNTIIYLAIDTESKNNSSVNWVFQQENTYSTKSLMREEVPHGSHLFPPSVIRVHKRRTASNIRRPSLAICKRYREVSSLEDRGYSENQQLPISSITTTRVDSMSSRTLPISHVKCGLSVPIPLKTPHSKITLDRNLRFRYHISALGKGQFFSERTSTIRWVGELNHIQNVH</sequence>
<feature type="domain" description="Fumarate lyase N-terminal" evidence="2">
    <location>
        <begin position="21"/>
        <end position="180"/>
    </location>
</feature>
<dbReference type="Pfam" id="PF00206">
    <property type="entry name" value="Lyase_1"/>
    <property type="match status" value="1"/>
</dbReference>
<evidence type="ECO:0000313" key="3">
    <source>
        <dbReference type="EMBL" id="GBP10880.1"/>
    </source>
</evidence>
<dbReference type="Gene3D" id="1.10.275.10">
    <property type="entry name" value="Fumarase/aspartase (N-terminal domain)"/>
    <property type="match status" value="1"/>
</dbReference>
<dbReference type="Proteomes" id="UP000299102">
    <property type="component" value="Unassembled WGS sequence"/>
</dbReference>
<evidence type="ECO:0000259" key="2">
    <source>
        <dbReference type="Pfam" id="PF00206"/>
    </source>
</evidence>
<organism evidence="3 4">
    <name type="scientific">Eumeta variegata</name>
    <name type="common">Bagworm moth</name>
    <name type="synonym">Eumeta japonica</name>
    <dbReference type="NCBI Taxonomy" id="151549"/>
    <lineage>
        <taxon>Eukaryota</taxon>
        <taxon>Metazoa</taxon>
        <taxon>Ecdysozoa</taxon>
        <taxon>Arthropoda</taxon>
        <taxon>Hexapoda</taxon>
        <taxon>Insecta</taxon>
        <taxon>Pterygota</taxon>
        <taxon>Neoptera</taxon>
        <taxon>Endopterygota</taxon>
        <taxon>Lepidoptera</taxon>
        <taxon>Glossata</taxon>
        <taxon>Ditrysia</taxon>
        <taxon>Tineoidea</taxon>
        <taxon>Psychidae</taxon>
        <taxon>Oiketicinae</taxon>
        <taxon>Eumeta</taxon>
    </lineage>
</organism>
<dbReference type="InterPro" id="IPR022761">
    <property type="entry name" value="Fumarate_lyase_N"/>
</dbReference>
<dbReference type="InterPro" id="IPR009049">
    <property type="entry name" value="Argininosuccinate_lyase"/>
</dbReference>
<dbReference type="GO" id="GO:0042450">
    <property type="term" value="P:L-arginine biosynthetic process via ornithine"/>
    <property type="evidence" value="ECO:0007669"/>
    <property type="project" value="InterPro"/>
</dbReference>
<dbReference type="AlphaFoldDB" id="A0A4C1TBB7"/>
<dbReference type="EMBL" id="BGZK01000043">
    <property type="protein sequence ID" value="GBP10880.1"/>
    <property type="molecule type" value="Genomic_DNA"/>
</dbReference>
<dbReference type="PANTHER" id="PTHR43814:SF1">
    <property type="entry name" value="ARGININOSUCCINATE LYASE"/>
    <property type="match status" value="1"/>
</dbReference>
<reference evidence="3 4" key="1">
    <citation type="journal article" date="2019" name="Commun. Biol.">
        <title>The bagworm genome reveals a unique fibroin gene that provides high tensile strength.</title>
        <authorList>
            <person name="Kono N."/>
            <person name="Nakamura H."/>
            <person name="Ohtoshi R."/>
            <person name="Tomita M."/>
            <person name="Numata K."/>
            <person name="Arakawa K."/>
        </authorList>
    </citation>
    <scope>NUCLEOTIDE SEQUENCE [LARGE SCALE GENOMIC DNA]</scope>
</reference>